<evidence type="ECO:0000256" key="1">
    <source>
        <dbReference type="SAM" id="Phobius"/>
    </source>
</evidence>
<name>A0A2M9YTE4_9LEPT</name>
<evidence type="ECO:0000313" key="3">
    <source>
        <dbReference type="EMBL" id="PJZ59990.1"/>
    </source>
</evidence>
<keyword evidence="1" id="KW-0472">Membrane</keyword>
<sequence>MNETKQTAANFKPRKFLAFSLRTVVLSFIVSLSLFCREGTPNEDLTKTIGALLNGNDPSITSDSPILNDLSVNTFNTIGGDRVIQIGFSFKNKPNSTVATKAYIGHPDIMKLSADGLTVKSFIKENLSPDSPFPDRFTFIVSSQILSYKIIVISVNSFGKSTKEIIATASVPVANPGPAPNPNNPNPPECDGAVFAPTTIGNCSGHCIQVTKNGTVFEFTAKDTISSVKDYFYLGLGLSRPSGVPILSNFLELGIDIENNQGTTIVLVPPSTYSTPKITFDFQNYDTACIEINSYRAFDSDTEGYSDSFVSKKILLP</sequence>
<keyword evidence="1" id="KW-0812">Transmembrane</keyword>
<dbReference type="EMBL" id="NPDV01000002">
    <property type="protein sequence ID" value="PJZ54808.1"/>
    <property type="molecule type" value="Genomic_DNA"/>
</dbReference>
<evidence type="ECO:0000313" key="5">
    <source>
        <dbReference type="Proteomes" id="UP000232188"/>
    </source>
</evidence>
<protein>
    <submittedName>
        <fullName evidence="2">Uncharacterized protein</fullName>
    </submittedName>
</protein>
<keyword evidence="4" id="KW-1185">Reference proteome</keyword>
<organism evidence="2 5">
    <name type="scientific">Leptospira adleri</name>
    <dbReference type="NCBI Taxonomy" id="2023186"/>
    <lineage>
        <taxon>Bacteria</taxon>
        <taxon>Pseudomonadati</taxon>
        <taxon>Spirochaetota</taxon>
        <taxon>Spirochaetia</taxon>
        <taxon>Leptospirales</taxon>
        <taxon>Leptospiraceae</taxon>
        <taxon>Leptospira</taxon>
    </lineage>
</organism>
<gene>
    <name evidence="3" type="ORF">CH376_20720</name>
    <name evidence="2" type="ORF">CH380_03600</name>
</gene>
<dbReference type="Proteomes" id="UP000232149">
    <property type="component" value="Unassembled WGS sequence"/>
</dbReference>
<accession>A0A2M9YTE4</accession>
<dbReference type="Proteomes" id="UP000232188">
    <property type="component" value="Unassembled WGS sequence"/>
</dbReference>
<proteinExistence type="predicted"/>
<dbReference type="AlphaFoldDB" id="A0A2M9YTE4"/>
<feature type="transmembrane region" description="Helical" evidence="1">
    <location>
        <begin position="16"/>
        <end position="35"/>
    </location>
</feature>
<reference evidence="4 5" key="1">
    <citation type="submission" date="2017-07" db="EMBL/GenBank/DDBJ databases">
        <title>Leptospira spp. isolated from tropical soils.</title>
        <authorList>
            <person name="Thibeaux R."/>
            <person name="Iraola G."/>
            <person name="Ferres I."/>
            <person name="Bierque E."/>
            <person name="Girault D."/>
            <person name="Soupe-Gilbert M.-E."/>
            <person name="Picardeau M."/>
            <person name="Goarant C."/>
        </authorList>
    </citation>
    <scope>NUCLEOTIDE SEQUENCE [LARGE SCALE GENOMIC DNA]</scope>
    <source>
        <strain evidence="2 5">FH2-B-C1</strain>
        <strain evidence="3 4">FH2-B-D1</strain>
    </source>
</reference>
<keyword evidence="1" id="KW-1133">Transmembrane helix</keyword>
<evidence type="ECO:0000313" key="4">
    <source>
        <dbReference type="Proteomes" id="UP000232149"/>
    </source>
</evidence>
<evidence type="ECO:0000313" key="2">
    <source>
        <dbReference type="EMBL" id="PJZ54808.1"/>
    </source>
</evidence>
<comment type="caution">
    <text evidence="2">The sequence shown here is derived from an EMBL/GenBank/DDBJ whole genome shotgun (WGS) entry which is preliminary data.</text>
</comment>
<dbReference type="EMBL" id="NPDU01000084">
    <property type="protein sequence ID" value="PJZ59990.1"/>
    <property type="molecule type" value="Genomic_DNA"/>
</dbReference>